<evidence type="ECO:0000313" key="5">
    <source>
        <dbReference type="Proteomes" id="UP001341297"/>
    </source>
</evidence>
<dbReference type="GeneID" id="82853856"/>
<feature type="transmembrane region" description="Helical" evidence="1">
    <location>
        <begin position="12"/>
        <end position="32"/>
    </location>
</feature>
<keyword evidence="1" id="KW-0812">Transmembrane</keyword>
<gene>
    <name evidence="2" type="primary">prli42</name>
    <name evidence="3" type="ORF">EQZ20_14370</name>
    <name evidence="2" type="ORF">P8828_08205</name>
</gene>
<protein>
    <submittedName>
        <fullName evidence="3">DUF4044 domain-containing protein</fullName>
    </submittedName>
    <submittedName>
        <fullName evidence="2">Stressosome-associated protein Prli42</fullName>
    </submittedName>
</protein>
<keyword evidence="1" id="KW-1133">Transmembrane helix</keyword>
<evidence type="ECO:0000256" key="1">
    <source>
        <dbReference type="SAM" id="Phobius"/>
    </source>
</evidence>
<evidence type="ECO:0000313" key="3">
    <source>
        <dbReference type="EMBL" id="QAT65969.1"/>
    </source>
</evidence>
<dbReference type="AlphaFoldDB" id="A0AAJ4D318"/>
<dbReference type="Proteomes" id="UP000288675">
    <property type="component" value="Chromosome"/>
</dbReference>
<dbReference type="EMBL" id="JARRTL010000008">
    <property type="protein sequence ID" value="MEC0484832.1"/>
    <property type="molecule type" value="Genomic_DNA"/>
</dbReference>
<organism evidence="3 4">
    <name type="scientific">Bacillus glycinifermentans</name>
    <dbReference type="NCBI Taxonomy" id="1664069"/>
    <lineage>
        <taxon>Bacteria</taxon>
        <taxon>Bacillati</taxon>
        <taxon>Bacillota</taxon>
        <taxon>Bacilli</taxon>
        <taxon>Bacillales</taxon>
        <taxon>Bacillaceae</taxon>
        <taxon>Bacillus</taxon>
    </lineage>
</organism>
<proteinExistence type="predicted"/>
<evidence type="ECO:0000313" key="2">
    <source>
        <dbReference type="EMBL" id="MEC0484832.1"/>
    </source>
</evidence>
<name>A0AAJ4D318_9BACI</name>
<sequence>MKSLSQKMIKIMVILMIGVMVLTSLLTGISMIF</sequence>
<dbReference type="RefSeq" id="WP_128748179.1">
    <property type="nucleotide sequence ID" value="NZ_CP023481.1"/>
</dbReference>
<evidence type="ECO:0000313" key="4">
    <source>
        <dbReference type="Proteomes" id="UP000288675"/>
    </source>
</evidence>
<dbReference type="InterPro" id="IPR049722">
    <property type="entry name" value="Prli42-like"/>
</dbReference>
<reference evidence="3 4" key="1">
    <citation type="submission" date="2019-01" db="EMBL/GenBank/DDBJ databases">
        <title>Genome sequence of Bacillus glycinifermentans SRCM103574.</title>
        <authorList>
            <person name="Kong H.-J."/>
            <person name="Jeong S.-Y."/>
            <person name="Jeong D.-Y."/>
        </authorList>
    </citation>
    <scope>NUCLEOTIDE SEQUENCE [LARGE SCALE GENOMIC DNA]</scope>
    <source>
        <strain evidence="3 4">SRCM103574</strain>
    </source>
</reference>
<dbReference type="Proteomes" id="UP001341297">
    <property type="component" value="Unassembled WGS sequence"/>
</dbReference>
<dbReference type="NCBIfam" id="NF033880">
    <property type="entry name" value="Prli42"/>
    <property type="match status" value="1"/>
</dbReference>
<accession>A0AAJ4D318</accession>
<keyword evidence="5" id="KW-1185">Reference proteome</keyword>
<dbReference type="EMBL" id="CP035232">
    <property type="protein sequence ID" value="QAT65969.1"/>
    <property type="molecule type" value="Genomic_DNA"/>
</dbReference>
<keyword evidence="1" id="KW-0472">Membrane</keyword>
<reference evidence="2 5" key="2">
    <citation type="submission" date="2023-03" db="EMBL/GenBank/DDBJ databases">
        <title>Agriculturally important microbes genome sequencing.</title>
        <authorList>
            <person name="Dunlap C."/>
        </authorList>
    </citation>
    <scope>NUCLEOTIDE SEQUENCE [LARGE SCALE GENOMIC DNA]</scope>
    <source>
        <strain evidence="2 5">CBP-3203</strain>
    </source>
</reference>